<feature type="region of interest" description="Disordered" evidence="1">
    <location>
        <begin position="408"/>
        <end position="431"/>
    </location>
</feature>
<evidence type="ECO:0000313" key="2">
    <source>
        <dbReference type="EMBL" id="CAI3983449.1"/>
    </source>
</evidence>
<feature type="region of interest" description="Disordered" evidence="1">
    <location>
        <begin position="301"/>
        <end position="370"/>
    </location>
</feature>
<organism evidence="2">
    <name type="scientific">Cladocopium goreaui</name>
    <dbReference type="NCBI Taxonomy" id="2562237"/>
    <lineage>
        <taxon>Eukaryota</taxon>
        <taxon>Sar</taxon>
        <taxon>Alveolata</taxon>
        <taxon>Dinophyceae</taxon>
        <taxon>Suessiales</taxon>
        <taxon>Symbiodiniaceae</taxon>
        <taxon>Cladocopium</taxon>
    </lineage>
</organism>
<keyword evidence="4" id="KW-1185">Reference proteome</keyword>
<feature type="region of interest" description="Disordered" evidence="1">
    <location>
        <begin position="210"/>
        <end position="289"/>
    </location>
</feature>
<feature type="compositionally biased region" description="Basic residues" evidence="1">
    <location>
        <begin position="375"/>
        <end position="386"/>
    </location>
</feature>
<accession>A0A9P1FN52</accession>
<protein>
    <submittedName>
        <fullName evidence="2">Uncharacterized protein</fullName>
    </submittedName>
</protein>
<dbReference type="Proteomes" id="UP001152797">
    <property type="component" value="Unassembled WGS sequence"/>
</dbReference>
<reference evidence="2" key="1">
    <citation type="submission" date="2022-10" db="EMBL/GenBank/DDBJ databases">
        <authorList>
            <person name="Chen Y."/>
            <person name="Dougan E. K."/>
            <person name="Chan C."/>
            <person name="Rhodes N."/>
            <person name="Thang M."/>
        </authorList>
    </citation>
    <scope>NUCLEOTIDE SEQUENCE</scope>
</reference>
<feature type="compositionally biased region" description="Basic and acidic residues" evidence="1">
    <location>
        <begin position="278"/>
        <end position="289"/>
    </location>
</feature>
<reference evidence="3 4" key="2">
    <citation type="submission" date="2024-05" db="EMBL/GenBank/DDBJ databases">
        <authorList>
            <person name="Chen Y."/>
            <person name="Shah S."/>
            <person name="Dougan E. K."/>
            <person name="Thang M."/>
            <person name="Chan C."/>
        </authorList>
    </citation>
    <scope>NUCLEOTIDE SEQUENCE [LARGE SCALE GENOMIC DNA]</scope>
</reference>
<dbReference type="AlphaFoldDB" id="A0A9P1FN52"/>
<sequence>AFTETIPFTECFLKLPSHQSSKCGLTTPVTFLACEAYQCVELFAGKAWVSRSFRQQGYATASLDVLMGQPREGKLDAMDLRTSAGMALALTTMLNLVPLASVVMCGIVCKSFVCISSGTHQRAPWCPLGKPGVKMVEEGNLFMSRTALLLAIAEVFGAAWLLEQPSSSVLKWHPRNYPPLFGFYLARNFDAFISSRVDFPALDDVRDKEADAAAGQKRPTAAKAQPKQKAVAKGAPKAAPKASPIKPAEKHAAPPVDTNASPATAKAMAVVPKRVKGKQPEENREFEAMKEANRKLQKELEETKKRLAFEPAESAPPLPKASGKSPPIPKAKPKPVAAPVNPPAGSDEDEPPAPPVRSMTKDAFISKVKKTHRVLKRSANTKRRGWYNKADPAAPSLGGVAALSRLALPDTSDEEEEPSDTRKGKSSKLTDMSSGAEAYKTFCKFGESMLARSSKLQTTLAELEGDKSDDKGDQVHSRIIKCIEALESAIGILNAEYENVELVKGEVGKLKDPKGLDDDTTKKFQPYLPQTPVNLLKNIDQYRNAKCDAPGQLLVDLSKKVPCSHAVATAKAAVNDSPNGHTRALREFASVNPKDAEDGAHKIFKEYGLTIPLPIRKTDLGAEGVEQFPILKFSDWLRYLMDNCRFSQMCGVETLEEMMETLREFWVRSEKISPQHEIFASFRAGTVIPSLCLPVYSHTDEGRTYQKQGILIVSTHGALGRGTRSFIAKQVKKNHLKKPRMGMNFVGKTLSTQFLCCALLRSVYADDDTPFRKVMSYYAEDMSMLSTQGVWNTPKTLRMWALHIGTKADLPALIKAGNFERTFRHVPKASSSRKPCGGICHLCLAGQEAPVHHPYEDFLPTATWTNTLFSVRPWADDNEPEIIQGLPLSRHQPEDFFKLDLWHTFHAGVGKVWIAASLVCISEFGVPGNSVEAKLEWLNNDWHLFCRMKKICPSLKIERKTLSYPQTSAWPEGHWSKGQTTPHLMMYLQHLCEKVVDGKTDDALGTCAFNLFISGLYGEGYWVHRDVAIPLAACCEKFSECFGRCSDVCYQRGLHRFHGVPKSHSLCHFPLRMREEAARSEYVVNCLSESVQMQEDFIGRPSRLSRRVSPKALHLRCVQRYLIGAYHALLESDQDSRGL</sequence>
<dbReference type="EMBL" id="CAMXCT020000802">
    <property type="protein sequence ID" value="CAL1136824.1"/>
    <property type="molecule type" value="Genomic_DNA"/>
</dbReference>
<feature type="region of interest" description="Disordered" evidence="1">
    <location>
        <begin position="375"/>
        <end position="394"/>
    </location>
</feature>
<feature type="non-terminal residue" evidence="2">
    <location>
        <position position="1139"/>
    </location>
</feature>
<evidence type="ECO:0000313" key="4">
    <source>
        <dbReference type="Proteomes" id="UP001152797"/>
    </source>
</evidence>
<evidence type="ECO:0000313" key="3">
    <source>
        <dbReference type="EMBL" id="CAL4770761.1"/>
    </source>
</evidence>
<name>A0A9P1FN52_9DINO</name>
<feature type="compositionally biased region" description="Low complexity" evidence="1">
    <location>
        <begin position="334"/>
        <end position="345"/>
    </location>
</feature>
<proteinExistence type="predicted"/>
<dbReference type="EMBL" id="CAMXCT030000802">
    <property type="protein sequence ID" value="CAL4770761.1"/>
    <property type="molecule type" value="Genomic_DNA"/>
</dbReference>
<feature type="compositionally biased region" description="Low complexity" evidence="1">
    <location>
        <begin position="216"/>
        <end position="246"/>
    </location>
</feature>
<evidence type="ECO:0000256" key="1">
    <source>
        <dbReference type="SAM" id="MobiDB-lite"/>
    </source>
</evidence>
<gene>
    <name evidence="2" type="ORF">C1SCF055_LOCUS11062</name>
</gene>
<dbReference type="EMBL" id="CAMXCT010000802">
    <property type="protein sequence ID" value="CAI3983449.1"/>
    <property type="molecule type" value="Genomic_DNA"/>
</dbReference>
<comment type="caution">
    <text evidence="2">The sequence shown here is derived from an EMBL/GenBank/DDBJ whole genome shotgun (WGS) entry which is preliminary data.</text>
</comment>